<sequence length="242" mass="28236">MYNVMKHTSESVDILVELVKSLKIRGDGDDDMWFDDYLRIAGVVNKELFTAMDKLYKRVVLLVDWNIQFDTDKNLLKELEHLDNYSTVLKEEMTEIRSRVMNSTNGFVGKHCQIMPIGPTRVAKVVVQLPTREEREAAAQFQYSNLDRILKHVQDSIQSKMEMFEVIVDMFDKLLLYELQGRVPIEKDIANLHNEFSGLMMQLMQIARNARNLMIDDDTVKRSEKLANLVWSMRSTFMGFET</sequence>
<gene>
    <name evidence="1" type="ORF">CM83_4750</name>
</gene>
<accession>A0A0A9WHS2</accession>
<protein>
    <submittedName>
        <fullName evidence="1">Uncharacterized protein</fullName>
    </submittedName>
</protein>
<reference evidence="1" key="1">
    <citation type="journal article" date="2014" name="PLoS ONE">
        <title>Transcriptome-Based Identification of ABC Transporters in the Western Tarnished Plant Bug Lygus hesperus.</title>
        <authorList>
            <person name="Hull J.J."/>
            <person name="Chaney K."/>
            <person name="Geib S.M."/>
            <person name="Fabrick J.A."/>
            <person name="Brent C.S."/>
            <person name="Walsh D."/>
            <person name="Lavine L.C."/>
        </authorList>
    </citation>
    <scope>NUCLEOTIDE SEQUENCE</scope>
</reference>
<evidence type="ECO:0000313" key="2">
    <source>
        <dbReference type="EMBL" id="JAG51527.1"/>
    </source>
</evidence>
<proteinExistence type="predicted"/>
<reference evidence="2" key="3">
    <citation type="submission" date="2014-09" db="EMBL/GenBank/DDBJ databases">
        <authorList>
            <person name="Magalhaes I.L.F."/>
            <person name="Oliveira U."/>
            <person name="Santos F.R."/>
            <person name="Vidigal T.H.D.A."/>
            <person name="Brescovit A.D."/>
            <person name="Santos A.J."/>
        </authorList>
    </citation>
    <scope>NUCLEOTIDE SEQUENCE</scope>
</reference>
<organism evidence="1">
    <name type="scientific">Lygus hesperus</name>
    <name type="common">Western plant bug</name>
    <dbReference type="NCBI Taxonomy" id="30085"/>
    <lineage>
        <taxon>Eukaryota</taxon>
        <taxon>Metazoa</taxon>
        <taxon>Ecdysozoa</taxon>
        <taxon>Arthropoda</taxon>
        <taxon>Hexapoda</taxon>
        <taxon>Insecta</taxon>
        <taxon>Pterygota</taxon>
        <taxon>Neoptera</taxon>
        <taxon>Paraneoptera</taxon>
        <taxon>Hemiptera</taxon>
        <taxon>Heteroptera</taxon>
        <taxon>Panheteroptera</taxon>
        <taxon>Cimicomorpha</taxon>
        <taxon>Miridae</taxon>
        <taxon>Mirini</taxon>
        <taxon>Lygus</taxon>
    </lineage>
</organism>
<dbReference type="EMBL" id="GBRD01014299">
    <property type="protein sequence ID" value="JAG51527.1"/>
    <property type="molecule type" value="Transcribed_RNA"/>
</dbReference>
<dbReference type="AlphaFoldDB" id="A0A0A9WHS2"/>
<reference evidence="1" key="2">
    <citation type="submission" date="2014-07" db="EMBL/GenBank/DDBJ databases">
        <authorList>
            <person name="Hull J."/>
        </authorList>
    </citation>
    <scope>NUCLEOTIDE SEQUENCE</scope>
</reference>
<dbReference type="EMBL" id="GBHO01037561">
    <property type="protein sequence ID" value="JAG06043.1"/>
    <property type="molecule type" value="Transcribed_RNA"/>
</dbReference>
<evidence type="ECO:0000313" key="1">
    <source>
        <dbReference type="EMBL" id="JAG06043.1"/>
    </source>
</evidence>
<name>A0A0A9WHS2_LYGHE</name>